<comment type="caution">
    <text evidence="10">The sequence shown here is derived from an EMBL/GenBank/DDBJ whole genome shotgun (WGS) entry which is preliminary data.</text>
</comment>
<evidence type="ECO:0000256" key="8">
    <source>
        <dbReference type="HAMAP-Rule" id="MF_00265"/>
    </source>
</evidence>
<dbReference type="PANTHER" id="PTHR33653:SF1">
    <property type="entry name" value="RIBONUCLEASE VAPC2"/>
    <property type="match status" value="1"/>
</dbReference>
<evidence type="ECO:0000256" key="6">
    <source>
        <dbReference type="ARBA" id="ARBA00022842"/>
    </source>
</evidence>
<reference evidence="10 11" key="1">
    <citation type="submission" date="2019-06" db="EMBL/GenBank/DDBJ databases">
        <title>Sequencing the genomes of 1000 actinobacteria strains.</title>
        <authorList>
            <person name="Klenk H.-P."/>
        </authorList>
    </citation>
    <scope>NUCLEOTIDE SEQUENCE [LARGE SCALE GENOMIC DNA]</scope>
    <source>
        <strain evidence="10 11">DSM 19560</strain>
    </source>
</reference>
<comment type="function">
    <text evidence="8">Toxic component of a toxin-antitoxin (TA) system. An RNase.</text>
</comment>
<name>A0A561EBH4_9MICO</name>
<dbReference type="GO" id="GO:0000287">
    <property type="term" value="F:magnesium ion binding"/>
    <property type="evidence" value="ECO:0007669"/>
    <property type="project" value="UniProtKB-UniRule"/>
</dbReference>
<dbReference type="EMBL" id="VIVQ01000001">
    <property type="protein sequence ID" value="TWE12960.1"/>
    <property type="molecule type" value="Genomic_DNA"/>
</dbReference>
<dbReference type="EC" id="3.1.-.-" evidence="8"/>
<feature type="binding site" evidence="8">
    <location>
        <position position="97"/>
    </location>
    <ligand>
        <name>Mg(2+)</name>
        <dbReference type="ChEBI" id="CHEBI:18420"/>
    </ligand>
</feature>
<proteinExistence type="inferred from homology"/>
<evidence type="ECO:0000256" key="7">
    <source>
        <dbReference type="ARBA" id="ARBA00038093"/>
    </source>
</evidence>
<dbReference type="GO" id="GO:0016787">
    <property type="term" value="F:hydrolase activity"/>
    <property type="evidence" value="ECO:0007669"/>
    <property type="project" value="UniProtKB-KW"/>
</dbReference>
<evidence type="ECO:0000256" key="3">
    <source>
        <dbReference type="ARBA" id="ARBA00022722"/>
    </source>
</evidence>
<dbReference type="InterPro" id="IPR022907">
    <property type="entry name" value="VapC_family"/>
</dbReference>
<keyword evidence="5 8" id="KW-0378">Hydrolase</keyword>
<sequence>MTTRFLVDNSVVQRLGKPVIRHAWDQLVDQGVISTCLPVMLEAGYSARSAREHTQLLALEQLAKVVLPPTPEVLTFALQIQANLFAAGKGRSAGISDIQIAATALHHSTPTDQVVVVHYDADFEHIKSVTPELTLQWIVPRGTVD</sequence>
<gene>
    <name evidence="8" type="primary">vapC</name>
    <name evidence="10" type="ORF">BKA23_1787</name>
</gene>
<dbReference type="InterPro" id="IPR050556">
    <property type="entry name" value="Type_II_TA_system_RNase"/>
</dbReference>
<evidence type="ECO:0000256" key="5">
    <source>
        <dbReference type="ARBA" id="ARBA00022801"/>
    </source>
</evidence>
<feature type="domain" description="PIN" evidence="9">
    <location>
        <begin position="19"/>
        <end position="127"/>
    </location>
</feature>
<accession>A0A561EBH4</accession>
<dbReference type="PANTHER" id="PTHR33653">
    <property type="entry name" value="RIBONUCLEASE VAPC2"/>
    <property type="match status" value="1"/>
</dbReference>
<organism evidence="10 11">
    <name type="scientific">Rudaeicoccus suwonensis</name>
    <dbReference type="NCBI Taxonomy" id="657409"/>
    <lineage>
        <taxon>Bacteria</taxon>
        <taxon>Bacillati</taxon>
        <taxon>Actinomycetota</taxon>
        <taxon>Actinomycetes</taxon>
        <taxon>Micrococcales</taxon>
        <taxon>Dermacoccaceae</taxon>
        <taxon>Rudaeicoccus</taxon>
    </lineage>
</organism>
<keyword evidence="4 8" id="KW-0479">Metal-binding</keyword>
<feature type="binding site" evidence="8">
    <location>
        <position position="8"/>
    </location>
    <ligand>
        <name>Mg(2+)</name>
        <dbReference type="ChEBI" id="CHEBI:18420"/>
    </ligand>
</feature>
<dbReference type="HAMAP" id="MF_00265">
    <property type="entry name" value="VapC_Nob1"/>
    <property type="match status" value="1"/>
</dbReference>
<dbReference type="GO" id="GO:0004540">
    <property type="term" value="F:RNA nuclease activity"/>
    <property type="evidence" value="ECO:0007669"/>
    <property type="project" value="InterPro"/>
</dbReference>
<evidence type="ECO:0000313" key="11">
    <source>
        <dbReference type="Proteomes" id="UP000318297"/>
    </source>
</evidence>
<comment type="similarity">
    <text evidence="7 8">Belongs to the PINc/VapC protein family.</text>
</comment>
<keyword evidence="2 8" id="KW-1277">Toxin-antitoxin system</keyword>
<dbReference type="SUPFAM" id="SSF88723">
    <property type="entry name" value="PIN domain-like"/>
    <property type="match status" value="1"/>
</dbReference>
<dbReference type="AlphaFoldDB" id="A0A561EBH4"/>
<evidence type="ECO:0000259" key="9">
    <source>
        <dbReference type="Pfam" id="PF01850"/>
    </source>
</evidence>
<protein>
    <recommendedName>
        <fullName evidence="8">Ribonuclease VapC</fullName>
        <shortName evidence="8">RNase VapC</shortName>
        <ecNumber evidence="8">3.1.-.-</ecNumber>
    </recommendedName>
    <alternativeName>
        <fullName evidence="8">Toxin VapC</fullName>
    </alternativeName>
</protein>
<evidence type="ECO:0000256" key="2">
    <source>
        <dbReference type="ARBA" id="ARBA00022649"/>
    </source>
</evidence>
<evidence type="ECO:0000313" key="10">
    <source>
        <dbReference type="EMBL" id="TWE12960.1"/>
    </source>
</evidence>
<dbReference type="Pfam" id="PF01850">
    <property type="entry name" value="PIN"/>
    <property type="match status" value="1"/>
</dbReference>
<dbReference type="RefSeq" id="WP_145227344.1">
    <property type="nucleotide sequence ID" value="NZ_VIVQ01000001.1"/>
</dbReference>
<evidence type="ECO:0000256" key="1">
    <source>
        <dbReference type="ARBA" id="ARBA00001946"/>
    </source>
</evidence>
<keyword evidence="8" id="KW-0800">Toxin</keyword>
<dbReference type="OrthoDB" id="4763015at2"/>
<dbReference type="GO" id="GO:0090729">
    <property type="term" value="F:toxin activity"/>
    <property type="evidence" value="ECO:0007669"/>
    <property type="project" value="UniProtKB-KW"/>
</dbReference>
<keyword evidence="3 8" id="KW-0540">Nuclease</keyword>
<comment type="cofactor">
    <cofactor evidence="1 8">
        <name>Mg(2+)</name>
        <dbReference type="ChEBI" id="CHEBI:18420"/>
    </cofactor>
</comment>
<dbReference type="InterPro" id="IPR002716">
    <property type="entry name" value="PIN_dom"/>
</dbReference>
<dbReference type="Proteomes" id="UP000318297">
    <property type="component" value="Unassembled WGS sequence"/>
</dbReference>
<dbReference type="InterPro" id="IPR029060">
    <property type="entry name" value="PIN-like_dom_sf"/>
</dbReference>
<evidence type="ECO:0000256" key="4">
    <source>
        <dbReference type="ARBA" id="ARBA00022723"/>
    </source>
</evidence>
<keyword evidence="11" id="KW-1185">Reference proteome</keyword>
<dbReference type="Gene3D" id="3.40.50.1010">
    <property type="entry name" value="5'-nuclease"/>
    <property type="match status" value="1"/>
</dbReference>
<keyword evidence="6 8" id="KW-0460">Magnesium</keyword>